<sequence length="60" mass="7221">MNEESRKAVMTVNGKKKKYDCTTCPYPRYKDRSMIFCDVCIRKILDEQNRKKQRKDDADE</sequence>
<dbReference type="EMBL" id="CP036170">
    <property type="protein sequence ID" value="QBF73797.1"/>
    <property type="molecule type" value="Genomic_DNA"/>
</dbReference>
<organism evidence="1 2">
    <name type="scientific">Clostridium scindens (strain ATCC 35704 / DSM 5676 / VPI 13733 / 19)</name>
    <dbReference type="NCBI Taxonomy" id="411468"/>
    <lineage>
        <taxon>Bacteria</taxon>
        <taxon>Bacillati</taxon>
        <taxon>Bacillota</taxon>
        <taxon>Clostridia</taxon>
        <taxon>Lachnospirales</taxon>
        <taxon>Lachnospiraceae</taxon>
    </lineage>
</organism>
<dbReference type="STRING" id="411468.CLOSCI_03275"/>
<dbReference type="AlphaFoldDB" id="B0NIF6"/>
<accession>B0NIF6</accession>
<dbReference type="HOGENOM" id="CLU_202604_0_0_9"/>
<protein>
    <submittedName>
        <fullName evidence="1">Uncharacterized protein</fullName>
    </submittedName>
</protein>
<keyword evidence="2" id="KW-1185">Reference proteome</keyword>
<dbReference type="RefSeq" id="WP_004607980.1">
    <property type="nucleotide sequence ID" value="NZ_CP036170.1"/>
</dbReference>
<evidence type="ECO:0000313" key="2">
    <source>
        <dbReference type="Proteomes" id="UP000289664"/>
    </source>
</evidence>
<dbReference type="KEGG" id="csci:HDCHBGLK_01172"/>
<gene>
    <name evidence="1" type="ORF">HDCHBGLK_01172</name>
</gene>
<reference evidence="1 2" key="1">
    <citation type="journal article" date="2019" name="Appl. Environ. Microbiol.">
        <title>Clostridium scindens ATCC 35704: integration of nutritional requirements, the complete genome sequence, and global transcriptional responses to bile acids.</title>
        <authorList>
            <person name="Devendran S."/>
            <person name="Shrestha R."/>
            <person name="Alves J.M.P."/>
            <person name="Wolf P.G."/>
            <person name="Ly L."/>
            <person name="Hernandez A.G."/>
            <person name="Mendez-Garcia C."/>
            <person name="Inboden A."/>
            <person name="Wiley J."/>
            <person name="Paul O."/>
            <person name="Allen A."/>
            <person name="Springer E."/>
            <person name="Wright C.L."/>
            <person name="Fields C.J."/>
            <person name="Daniel S.L."/>
            <person name="Ridlon J.M."/>
        </authorList>
    </citation>
    <scope>NUCLEOTIDE SEQUENCE [LARGE SCALE GENOMIC DNA]</scope>
    <source>
        <strain evidence="1 2">ATCC 35704</strain>
    </source>
</reference>
<dbReference type="OrthoDB" id="9914050at2"/>
<dbReference type="GeneID" id="62695399"/>
<dbReference type="eggNOG" id="ENOG503439B">
    <property type="taxonomic scope" value="Bacteria"/>
</dbReference>
<proteinExistence type="predicted"/>
<dbReference type="Proteomes" id="UP000289664">
    <property type="component" value="Chromosome"/>
</dbReference>
<name>B0NIF6_CLOS5</name>
<evidence type="ECO:0000313" key="1">
    <source>
        <dbReference type="EMBL" id="QBF73797.1"/>
    </source>
</evidence>